<keyword evidence="3" id="KW-1185">Reference proteome</keyword>
<evidence type="ECO:0000313" key="2">
    <source>
        <dbReference type="EMBL" id="SHF95844.1"/>
    </source>
</evidence>
<accession>A0A1M5FWS5</accession>
<evidence type="ECO:0000313" key="3">
    <source>
        <dbReference type="Proteomes" id="UP000184471"/>
    </source>
</evidence>
<dbReference type="Proteomes" id="UP000184471">
    <property type="component" value="Unassembled WGS sequence"/>
</dbReference>
<reference evidence="2 3" key="1">
    <citation type="submission" date="2016-11" db="EMBL/GenBank/DDBJ databases">
        <authorList>
            <person name="Jaros S."/>
            <person name="Januszkiewicz K."/>
            <person name="Wedrychowicz H."/>
        </authorList>
    </citation>
    <scope>NUCLEOTIDE SEQUENCE [LARGE SCALE GENOMIC DNA]</scope>
    <source>
        <strain evidence="2 3">DSM 45408</strain>
    </source>
</reference>
<evidence type="ECO:0000256" key="1">
    <source>
        <dbReference type="SAM" id="SignalP"/>
    </source>
</evidence>
<feature type="signal peptide" evidence="1">
    <location>
        <begin position="1"/>
        <end position="26"/>
    </location>
</feature>
<evidence type="ECO:0008006" key="4">
    <source>
        <dbReference type="Google" id="ProtNLM"/>
    </source>
</evidence>
<dbReference type="EMBL" id="FQVX01000001">
    <property type="protein sequence ID" value="SHF95844.1"/>
    <property type="molecule type" value="Genomic_DNA"/>
</dbReference>
<keyword evidence="1" id="KW-0732">Signal</keyword>
<feature type="chain" id="PRO_5011979542" description="FG-GAP repeat-containing protein" evidence="1">
    <location>
        <begin position="27"/>
        <end position="266"/>
    </location>
</feature>
<name>A0A1M5FWS5_9ACTN</name>
<proteinExistence type="predicted"/>
<protein>
    <recommendedName>
        <fullName evidence="4">FG-GAP repeat-containing protein</fullName>
    </recommendedName>
</protein>
<gene>
    <name evidence="2" type="ORF">SAMN05444351_1434</name>
</gene>
<dbReference type="STRING" id="1070870.SAMN05444351_1434"/>
<organism evidence="2 3">
    <name type="scientific">Geodermatophilus nigrescens</name>
    <dbReference type="NCBI Taxonomy" id="1070870"/>
    <lineage>
        <taxon>Bacteria</taxon>
        <taxon>Bacillati</taxon>
        <taxon>Actinomycetota</taxon>
        <taxon>Actinomycetes</taxon>
        <taxon>Geodermatophilales</taxon>
        <taxon>Geodermatophilaceae</taxon>
        <taxon>Geodermatophilus</taxon>
    </lineage>
</organism>
<sequence length="266" mass="27741">MRRSTAVAGAFAAGLTILFTGPAAQAAATDTVYVPEDFVTSLSQTRATGHYEVVGTGLRVWTESNKSTDKVAEYVATTTPLAGVGSPRLNVTTTAGTIAPGFQLVVDLDGNGTKDGILVGEPTAPGYGDNWWLASSTLPFQRLAPHTGGGFGSPYYGTLAEWTAVFDGDTDVNGDGVVDAQDDITADGVDDKAAVVQAFGFSLGSGVYGDHTITSMDFAGTRYTFAEHVRLSTKNQCKNGGWATSTLPEFRNQGECVASFAKGAER</sequence>
<dbReference type="AlphaFoldDB" id="A0A1M5FWS5"/>
<dbReference type="RefSeq" id="WP_073419295.1">
    <property type="nucleotide sequence ID" value="NZ_FQVX01000001.1"/>
</dbReference>